<dbReference type="OrthoDB" id="5125733at2759"/>
<evidence type="ECO:0000313" key="4">
    <source>
        <dbReference type="Proteomes" id="UP000244855"/>
    </source>
</evidence>
<name>A0A2V1DRE2_9PLEO</name>
<dbReference type="PANTHER" id="PTHR33112">
    <property type="entry name" value="DOMAIN PROTEIN, PUTATIVE-RELATED"/>
    <property type="match status" value="1"/>
</dbReference>
<keyword evidence="4" id="KW-1185">Reference proteome</keyword>
<dbReference type="Proteomes" id="UP000244855">
    <property type="component" value="Unassembled WGS sequence"/>
</dbReference>
<feature type="compositionally biased region" description="Basic and acidic residues" evidence="1">
    <location>
        <begin position="120"/>
        <end position="135"/>
    </location>
</feature>
<dbReference type="EMBL" id="KZ805382">
    <property type="protein sequence ID" value="PVH99923.1"/>
    <property type="molecule type" value="Genomic_DNA"/>
</dbReference>
<feature type="domain" description="Heterokaryon incompatibility" evidence="2">
    <location>
        <begin position="340"/>
        <end position="487"/>
    </location>
</feature>
<reference evidence="3 4" key="1">
    <citation type="journal article" date="2018" name="Sci. Rep.">
        <title>Comparative genomics provides insights into the lifestyle and reveals functional heterogeneity of dark septate endophytic fungi.</title>
        <authorList>
            <person name="Knapp D.G."/>
            <person name="Nemeth J.B."/>
            <person name="Barry K."/>
            <person name="Hainaut M."/>
            <person name="Henrissat B."/>
            <person name="Johnson J."/>
            <person name="Kuo A."/>
            <person name="Lim J.H.P."/>
            <person name="Lipzen A."/>
            <person name="Nolan M."/>
            <person name="Ohm R.A."/>
            <person name="Tamas L."/>
            <person name="Grigoriev I.V."/>
            <person name="Spatafora J.W."/>
            <person name="Nagy L.G."/>
            <person name="Kovacs G.M."/>
        </authorList>
    </citation>
    <scope>NUCLEOTIDE SEQUENCE [LARGE SCALE GENOMIC DNA]</scope>
    <source>
        <strain evidence="3 4">DSE2036</strain>
    </source>
</reference>
<dbReference type="AlphaFoldDB" id="A0A2V1DRE2"/>
<protein>
    <submittedName>
        <fullName evidence="3">HET-domain-containing protein</fullName>
    </submittedName>
</protein>
<evidence type="ECO:0000259" key="2">
    <source>
        <dbReference type="Pfam" id="PF06985"/>
    </source>
</evidence>
<organism evidence="3 4">
    <name type="scientific">Periconia macrospinosa</name>
    <dbReference type="NCBI Taxonomy" id="97972"/>
    <lineage>
        <taxon>Eukaryota</taxon>
        <taxon>Fungi</taxon>
        <taxon>Dikarya</taxon>
        <taxon>Ascomycota</taxon>
        <taxon>Pezizomycotina</taxon>
        <taxon>Dothideomycetes</taxon>
        <taxon>Pleosporomycetidae</taxon>
        <taxon>Pleosporales</taxon>
        <taxon>Massarineae</taxon>
        <taxon>Periconiaceae</taxon>
        <taxon>Periconia</taxon>
    </lineage>
</organism>
<dbReference type="PANTHER" id="PTHR33112:SF10">
    <property type="entry name" value="TOL"/>
    <property type="match status" value="1"/>
</dbReference>
<dbReference type="Pfam" id="PF06985">
    <property type="entry name" value="HET"/>
    <property type="match status" value="1"/>
</dbReference>
<dbReference type="InterPro" id="IPR010730">
    <property type="entry name" value="HET"/>
</dbReference>
<dbReference type="STRING" id="97972.A0A2V1DRE2"/>
<sequence length="787" mass="88169">MRLLNTTTLEMKEFGVNPPRYAILSHTWGEDEATFQDVINGSAERKEGFAKVKGFCKLALSQGYEYAWIDTCCSIQTHHRRRYPTEKVAYAAENDGVVTDLLNTTLRSKAMKRKFSSSDNCKEPYSRTKAARAERAVVVPESTALSRDNLGSDNSENDPAGDSEAILTCVDPSGPLEKSFCSDDNASDDGNEASDGGNSLPFPGGHPGWLAQTNDTFRPEFPRESHQCCQTCVAMTGTRLGLSALLSDGGYVHLNWYEIQKSAGMGSDSASRFVPGRRESKELSSRAVGEIRRCLDNCFDKHSSCRQRCTPRLPRRVLDVGTNNSPVRLHQSLESEIAQYAALSYCWGSGVQQLTTTTSNFRNHMLGLPNSLPQTILDAVEVCRKIGIRYLWVDALCIIQDNESDKSDQIANMGSIYRNSTITIVVASAETVKDGFLSNGRSEDPTAQLPFFVDSSTTGTVYLRLEDSHKIFSSDEPIFQRAWTFQELLLSPRALVFDSCQMNFKCLESGFQSVLQTHVGFTFECLDLPVSVFGLVDENLTQRKTEESREYYLTVTQDHIWTRIIHEYSERDITFFEDRLPALAGIAAELAMAWNDVYLAGLWQKTVVRHLCWLRSNPTWRLGGSPRLFESIDCTKRIGSPSWSWITAPYPVSVEEIRNPDAKLVSSRVEPESQDSPFGQLKEAYITLEARILRASDLAITFECWPWRAGGGRNSIRLDFENVRPELDKCRLLYLGNAMYGGSGIFLAVEEVVDVVFRRVGHAELCELEGEWKALLALAKRELITIK</sequence>
<gene>
    <name evidence="3" type="ORF">DM02DRAFT_672310</name>
</gene>
<feature type="region of interest" description="Disordered" evidence="1">
    <location>
        <begin position="117"/>
        <end position="168"/>
    </location>
</feature>
<proteinExistence type="predicted"/>
<accession>A0A2V1DRE2</accession>
<feature type="compositionally biased region" description="Polar residues" evidence="1">
    <location>
        <begin position="143"/>
        <end position="154"/>
    </location>
</feature>
<feature type="region of interest" description="Disordered" evidence="1">
    <location>
        <begin position="180"/>
        <end position="216"/>
    </location>
</feature>
<evidence type="ECO:0000256" key="1">
    <source>
        <dbReference type="SAM" id="MobiDB-lite"/>
    </source>
</evidence>
<evidence type="ECO:0000313" key="3">
    <source>
        <dbReference type="EMBL" id="PVH99923.1"/>
    </source>
</evidence>